<feature type="transmembrane region" description="Helical" evidence="7">
    <location>
        <begin position="81"/>
        <end position="98"/>
    </location>
</feature>
<evidence type="ECO:0000256" key="7">
    <source>
        <dbReference type="SAM" id="Phobius"/>
    </source>
</evidence>
<accession>A0A554MXW3</accession>
<dbReference type="GO" id="GO:0005886">
    <property type="term" value="C:plasma membrane"/>
    <property type="evidence" value="ECO:0007669"/>
    <property type="project" value="UniProtKB-SubCell"/>
</dbReference>
<evidence type="ECO:0008006" key="10">
    <source>
        <dbReference type="Google" id="ProtNLM"/>
    </source>
</evidence>
<evidence type="ECO:0000256" key="3">
    <source>
        <dbReference type="ARBA" id="ARBA00022679"/>
    </source>
</evidence>
<keyword evidence="5 7" id="KW-1133">Transmembrane helix</keyword>
<feature type="transmembrane region" description="Helical" evidence="7">
    <location>
        <begin position="306"/>
        <end position="335"/>
    </location>
</feature>
<comment type="caution">
    <text evidence="8">The sequence shown here is derived from an EMBL/GenBank/DDBJ whole genome shotgun (WGS) entry which is preliminary data.</text>
</comment>
<organism evidence="8 9">
    <name type="scientific">Haloglomus irregulare</name>
    <dbReference type="NCBI Taxonomy" id="2234134"/>
    <lineage>
        <taxon>Archaea</taxon>
        <taxon>Methanobacteriati</taxon>
        <taxon>Methanobacteriota</taxon>
        <taxon>Stenosarchaea group</taxon>
        <taxon>Halobacteria</taxon>
        <taxon>Halobacteriales</taxon>
        <taxon>Natronomonadaceae</taxon>
        <taxon>Haloglomus</taxon>
    </lineage>
</organism>
<sequence length="430" mass="45810">MSALGVLRRLRRERPRWTALAVGTLTILLAWPAVDWWLRGIGVAPQFRFWDFGAYGNAVAAWEAGEPLYTRNENGGFHTSFLYPPFSVLLFSPFIELFEPDVTRIAWSVATVGFLWLGLQALVAALGRSLSLPERAVGLVALLGFQPLLLGVKMGQTVGLTAGLLSVAGAGVVHDSQGDRFAGAWGTVAGVATAAVGLLKLPFAPAGAHLLRSRRRFAAAVGTGVALLAVSLAVFGLDTHRLYIDVLAWGVESGGSARNPALWLPPYYRPLYWLPGPVLLRVAASAVIAVYAALATGADRETFALGVAAIPLLAPLAYAYYFAAVLPAVVVLLAVEFDHPRGRPALPLVGLLLLHAHSYGLKFVVDVVPAVLPAFTALRPAYPLLQPGLWGNVLLVGLAAVRVAERVATPDWVDAQLTGLRSEENEIEAD</sequence>
<dbReference type="InterPro" id="IPR018584">
    <property type="entry name" value="GT87"/>
</dbReference>
<keyword evidence="9" id="KW-1185">Reference proteome</keyword>
<keyword evidence="4 7" id="KW-0812">Transmembrane</keyword>
<keyword evidence="6 7" id="KW-0472">Membrane</keyword>
<feature type="transmembrane region" description="Helical" evidence="7">
    <location>
        <begin position="185"/>
        <end position="205"/>
    </location>
</feature>
<dbReference type="OrthoDB" id="346500at2157"/>
<name>A0A554MXW3_9EURY</name>
<protein>
    <recommendedName>
        <fullName evidence="10">DUF2029 domain-containing protein</fullName>
    </recommendedName>
</protein>
<gene>
    <name evidence="8" type="ORF">DP107_13360</name>
</gene>
<reference evidence="8 9" key="1">
    <citation type="submission" date="2018-06" db="EMBL/GenBank/DDBJ databases">
        <title>Natronomonas sp. F16-60 a new haloarchaeon isolated from a solar saltern of Isla Cristina, Huelva, Spain.</title>
        <authorList>
            <person name="Duran-Viseras A."/>
            <person name="Sanchez-Porro C."/>
            <person name="Ventosa A."/>
        </authorList>
    </citation>
    <scope>NUCLEOTIDE SEQUENCE [LARGE SCALE GENOMIC DNA]</scope>
    <source>
        <strain evidence="8 9">F16-60</strain>
    </source>
</reference>
<feature type="transmembrane region" description="Helical" evidence="7">
    <location>
        <begin position="17"/>
        <end position="38"/>
    </location>
</feature>
<evidence type="ECO:0000256" key="1">
    <source>
        <dbReference type="ARBA" id="ARBA00004651"/>
    </source>
</evidence>
<proteinExistence type="predicted"/>
<evidence type="ECO:0000313" key="8">
    <source>
        <dbReference type="EMBL" id="TSD09972.1"/>
    </source>
</evidence>
<feature type="transmembrane region" description="Helical" evidence="7">
    <location>
        <begin position="217"/>
        <end position="237"/>
    </location>
</feature>
<dbReference type="Proteomes" id="UP000319894">
    <property type="component" value="Unassembled WGS sequence"/>
</dbReference>
<comment type="subcellular location">
    <subcellularLocation>
        <location evidence="1">Cell membrane</location>
        <topology evidence="1">Multi-pass membrane protein</topology>
    </subcellularLocation>
</comment>
<feature type="transmembrane region" description="Helical" evidence="7">
    <location>
        <begin position="105"/>
        <end position="126"/>
    </location>
</feature>
<keyword evidence="3" id="KW-0808">Transferase</keyword>
<evidence type="ECO:0000256" key="5">
    <source>
        <dbReference type="ARBA" id="ARBA00022989"/>
    </source>
</evidence>
<evidence type="ECO:0000256" key="6">
    <source>
        <dbReference type="ARBA" id="ARBA00023136"/>
    </source>
</evidence>
<evidence type="ECO:0000256" key="4">
    <source>
        <dbReference type="ARBA" id="ARBA00022692"/>
    </source>
</evidence>
<dbReference type="InParanoid" id="A0A554MXW3"/>
<dbReference type="AlphaFoldDB" id="A0A554MXW3"/>
<dbReference type="GO" id="GO:0016758">
    <property type="term" value="F:hexosyltransferase activity"/>
    <property type="evidence" value="ECO:0007669"/>
    <property type="project" value="InterPro"/>
</dbReference>
<dbReference type="EMBL" id="QMDX01000009">
    <property type="protein sequence ID" value="TSD09972.1"/>
    <property type="molecule type" value="Genomic_DNA"/>
</dbReference>
<evidence type="ECO:0000256" key="2">
    <source>
        <dbReference type="ARBA" id="ARBA00022475"/>
    </source>
</evidence>
<feature type="transmembrane region" description="Helical" evidence="7">
    <location>
        <begin position="272"/>
        <end position="294"/>
    </location>
</feature>
<evidence type="ECO:0000313" key="9">
    <source>
        <dbReference type="Proteomes" id="UP000319894"/>
    </source>
</evidence>
<dbReference type="Pfam" id="PF09594">
    <property type="entry name" value="GT87"/>
    <property type="match status" value="1"/>
</dbReference>
<dbReference type="RefSeq" id="WP_144262661.1">
    <property type="nucleotide sequence ID" value="NZ_QMDX01000009.1"/>
</dbReference>
<keyword evidence="2" id="KW-1003">Cell membrane</keyword>